<keyword evidence="7" id="KW-0418">Kinase</keyword>
<dbReference type="PROSITE" id="PS00107">
    <property type="entry name" value="PROTEIN_KINASE_ATP"/>
    <property type="match status" value="1"/>
</dbReference>
<feature type="compositionally biased region" description="Polar residues" evidence="5">
    <location>
        <begin position="612"/>
        <end position="634"/>
    </location>
</feature>
<evidence type="ECO:0000259" key="6">
    <source>
        <dbReference type="PROSITE" id="PS50011"/>
    </source>
</evidence>
<keyword evidence="2 4" id="KW-0547">Nucleotide-binding</keyword>
<dbReference type="InterPro" id="IPR050629">
    <property type="entry name" value="STE20/SPS1-PAK"/>
</dbReference>
<name>I7LWR3_TETTS</name>
<dbReference type="EMBL" id="GG662527">
    <property type="protein sequence ID" value="EAS02701.2"/>
    <property type="molecule type" value="Genomic_DNA"/>
</dbReference>
<feature type="compositionally biased region" description="Polar residues" evidence="5">
    <location>
        <begin position="473"/>
        <end position="506"/>
    </location>
</feature>
<dbReference type="GO" id="GO:0005524">
    <property type="term" value="F:ATP binding"/>
    <property type="evidence" value="ECO:0007669"/>
    <property type="project" value="UniProtKB-UniRule"/>
</dbReference>
<dbReference type="Pfam" id="PF00069">
    <property type="entry name" value="Pkinase"/>
    <property type="match status" value="1"/>
</dbReference>
<evidence type="ECO:0000256" key="4">
    <source>
        <dbReference type="PROSITE-ProRule" id="PRU10141"/>
    </source>
</evidence>
<dbReference type="eggNOG" id="KOG0574">
    <property type="taxonomic scope" value="Eukaryota"/>
</dbReference>
<proteinExistence type="predicted"/>
<organism evidence="7 8">
    <name type="scientific">Tetrahymena thermophila (strain SB210)</name>
    <dbReference type="NCBI Taxonomy" id="312017"/>
    <lineage>
        <taxon>Eukaryota</taxon>
        <taxon>Sar</taxon>
        <taxon>Alveolata</taxon>
        <taxon>Ciliophora</taxon>
        <taxon>Intramacronucleata</taxon>
        <taxon>Oligohymenophorea</taxon>
        <taxon>Hymenostomatida</taxon>
        <taxon>Tetrahymenina</taxon>
        <taxon>Tetrahymenidae</taxon>
        <taxon>Tetrahymena</taxon>
    </lineage>
</organism>
<sequence>MATQQSQLQVKKNNDVFADYKLNPQERYEKVYRIGQGAFGVVYQAIDKFTDKIVAIKILKINSDLNSHLNEETTLSDMNSKYIVKLYDKYIDAKNKEIWLVIEFCNMGSLADVINITGQTFFEAEIACILDNVLQGLDYLHKNHRMHRDLKSANILLNNEGEAKLSDFGVASCKSDADTFVGSPYWLSPEQLNKQKYTNKVDIWALGICIIEMAEGMPPYGDLRPTSAMKMIKQNPIVNFQDPQQFSDELNNFLCHCLQINPEDRWTAEQLLNHDFFKIHKENLEYERKSLYERRKNALQQYKIANLKNEISNSSYSGSNSSINYSYYRNQLLFNSQEQQLQIQNQNKSSSDSSQAEQNFQTFIEKNSFQKTFIEKDSSSNDSQNNFGQQNQKQQQQQQQQKQQNNNDYIPSYFQYFGINCNQSPNNNFNIQNNINVQIINTSISEDNSVTNNTNINYGVGRINNFFNQASSKSSIHKGCNSQQNSSRKHYQNQQDSKRPQSSNTKEQPHDINSSSDDIENDDYDQQELHYAKDCFLNPNNFKNSIKQNSFIKNISKALSEQNFSLKSIQRTQMEQILTSPRGNNIEYQQQEKDQEDQNRFSRHSKFKNIRNRQVSPNIQQEHSRQNSKSANRYTSEDDSSQNGSNIIIKNQNSIIEEKISKINQSQPNTSRKQTNQQNEQLKNDTSIQKQDATNTELDKQPNQCNNQINQVSQKTIQVPKLQLSDQNSMKNNLDEVYNYSSSNRNKLNNNSSNKSEQNNFNNANQNNIQISMFNKETNFSMLNSQQNQQMTNNKMNSQQNLTVNNSNKIIPQWINYSQYQKLSNSKQQTDKKEQQLQFREEDQLTIKKLPENINSSIINNNQHNLEETPCKSEKAQLILQTTEKIKKYSSDQSNSNDVFNVDTVNNRNKYNQEQNTKINQQECISNFSLLQIPSSQNITNSQNNHSQYIQQSPIKNSDYNQNHLFTPNNSSQTKQDLNNQKQQLSNNTINTNITLIERLPTNNFDSQFRSKPQNSPHFEQIQQQVIQKNLNNFQNTKAYNEKLNFQQIPQIQNKFTRQQNSSSQSPVMNFQQISGFQSSFLKLDDSNKLNNIPNLNISSVNQNTNKNLDVNNSSQRQGRRHKIFEDINRPKIMSQHINTSNCSSNAQNISGLRENSANTEYRNTSINTSLIPDNTPVSNQNQTQANQKQQFNQFPVSILETLIKPSSQNLNQQIYYGMQKQKSQVSQNVTNITQQMQPEIKRIQPISMIKQSPQQPIVIATPSNNSRQRNFSNESNQSMQSFYNNQTQLISNITQSKNITSNDNQEVNQINPNSYTNNSNNYTNNYQNPNLNSSRLKIFEQQKQNSNNQNQRFVNGFENLNQQTAQQQQSFIQYNQQQQLNSQKYQNMQQRNQTNPSFSPYQQPQSQLKNNQQQENLFYYYQNFKI</sequence>
<dbReference type="SMART" id="SM00220">
    <property type="entry name" value="S_TKc"/>
    <property type="match status" value="1"/>
</dbReference>
<keyword evidence="3 4" id="KW-0067">ATP-binding</keyword>
<dbReference type="InParanoid" id="I7LWR3"/>
<dbReference type="GO" id="GO:0005737">
    <property type="term" value="C:cytoplasm"/>
    <property type="evidence" value="ECO:0007669"/>
    <property type="project" value="TreeGrafter"/>
</dbReference>
<feature type="region of interest" description="Disordered" evidence="5">
    <location>
        <begin position="662"/>
        <end position="704"/>
    </location>
</feature>
<feature type="region of interest" description="Disordered" evidence="5">
    <location>
        <begin position="1380"/>
        <end position="1414"/>
    </location>
</feature>
<evidence type="ECO:0000313" key="7">
    <source>
        <dbReference type="EMBL" id="EAS02701.2"/>
    </source>
</evidence>
<dbReference type="Gene3D" id="1.10.510.10">
    <property type="entry name" value="Transferase(Phosphotransferase) domain 1"/>
    <property type="match status" value="1"/>
</dbReference>
<feature type="region of interest" description="Disordered" evidence="5">
    <location>
        <begin position="958"/>
        <end position="980"/>
    </location>
</feature>
<dbReference type="EC" id="2.7.11.1" evidence="1"/>
<dbReference type="SUPFAM" id="SSF56112">
    <property type="entry name" value="Protein kinase-like (PK-like)"/>
    <property type="match status" value="1"/>
</dbReference>
<dbReference type="InterPro" id="IPR000719">
    <property type="entry name" value="Prot_kinase_dom"/>
</dbReference>
<feature type="region of interest" description="Disordered" evidence="5">
    <location>
        <begin position="1301"/>
        <end position="1332"/>
    </location>
</feature>
<dbReference type="GO" id="GO:0004674">
    <property type="term" value="F:protein serine/threonine kinase activity"/>
    <property type="evidence" value="ECO:0007669"/>
    <property type="project" value="UniProtKB-EC"/>
</dbReference>
<keyword evidence="7" id="KW-0808">Transferase</keyword>
<reference evidence="8" key="1">
    <citation type="journal article" date="2006" name="PLoS Biol.">
        <title>Macronuclear genome sequence of the ciliate Tetrahymena thermophila, a model eukaryote.</title>
        <authorList>
            <person name="Eisen J.A."/>
            <person name="Coyne R.S."/>
            <person name="Wu M."/>
            <person name="Wu D."/>
            <person name="Thiagarajan M."/>
            <person name="Wortman J.R."/>
            <person name="Badger J.H."/>
            <person name="Ren Q."/>
            <person name="Amedeo P."/>
            <person name="Jones K.M."/>
            <person name="Tallon L.J."/>
            <person name="Delcher A.L."/>
            <person name="Salzberg S.L."/>
            <person name="Silva J.C."/>
            <person name="Haas B.J."/>
            <person name="Majoros W.H."/>
            <person name="Farzad M."/>
            <person name="Carlton J.M."/>
            <person name="Smith R.K. Jr."/>
            <person name="Garg J."/>
            <person name="Pearlman R.E."/>
            <person name="Karrer K.M."/>
            <person name="Sun L."/>
            <person name="Manning G."/>
            <person name="Elde N.C."/>
            <person name="Turkewitz A.P."/>
            <person name="Asai D.J."/>
            <person name="Wilkes D.E."/>
            <person name="Wang Y."/>
            <person name="Cai H."/>
            <person name="Collins K."/>
            <person name="Stewart B.A."/>
            <person name="Lee S.R."/>
            <person name="Wilamowska K."/>
            <person name="Weinberg Z."/>
            <person name="Ruzzo W.L."/>
            <person name="Wloga D."/>
            <person name="Gaertig J."/>
            <person name="Frankel J."/>
            <person name="Tsao C.-C."/>
            <person name="Gorovsky M.A."/>
            <person name="Keeling P.J."/>
            <person name="Waller R.F."/>
            <person name="Patron N.J."/>
            <person name="Cherry J.M."/>
            <person name="Stover N.A."/>
            <person name="Krieger C.J."/>
            <person name="del Toro C."/>
            <person name="Ryder H.F."/>
            <person name="Williamson S.C."/>
            <person name="Barbeau R.A."/>
            <person name="Hamilton E.P."/>
            <person name="Orias E."/>
        </authorList>
    </citation>
    <scope>NUCLEOTIDE SEQUENCE [LARGE SCALE GENOMIC DNA]</scope>
    <source>
        <strain evidence="8">SB210</strain>
    </source>
</reference>
<evidence type="ECO:0000256" key="1">
    <source>
        <dbReference type="ARBA" id="ARBA00012513"/>
    </source>
</evidence>
<feature type="compositionally biased region" description="Low complexity" evidence="5">
    <location>
        <begin position="384"/>
        <end position="404"/>
    </location>
</feature>
<evidence type="ECO:0000313" key="8">
    <source>
        <dbReference type="Proteomes" id="UP000009168"/>
    </source>
</evidence>
<dbReference type="PANTHER" id="PTHR48012">
    <property type="entry name" value="STERILE20-LIKE KINASE, ISOFORM B-RELATED"/>
    <property type="match status" value="1"/>
</dbReference>
<feature type="region of interest" description="Disordered" evidence="5">
    <location>
        <begin position="376"/>
        <end position="404"/>
    </location>
</feature>
<dbReference type="CDD" id="cd05122">
    <property type="entry name" value="PKc_STE"/>
    <property type="match status" value="1"/>
</dbReference>
<dbReference type="STRING" id="312017.I7LWR3"/>
<evidence type="ECO:0000256" key="2">
    <source>
        <dbReference type="ARBA" id="ARBA00022741"/>
    </source>
</evidence>
<dbReference type="RefSeq" id="XP_001022946.2">
    <property type="nucleotide sequence ID" value="XM_001022946.2"/>
</dbReference>
<dbReference type="InterPro" id="IPR017441">
    <property type="entry name" value="Protein_kinase_ATP_BS"/>
</dbReference>
<gene>
    <name evidence="7" type="ORF">TTHERM_00580440</name>
</gene>
<dbReference type="GeneID" id="7826653"/>
<accession>I7LWR3</accession>
<evidence type="ECO:0000256" key="5">
    <source>
        <dbReference type="SAM" id="MobiDB-lite"/>
    </source>
</evidence>
<protein>
    <recommendedName>
        <fullName evidence="1">non-specific serine/threonine protein kinase</fullName>
        <ecNumber evidence="1">2.7.11.1</ecNumber>
    </recommendedName>
</protein>
<feature type="compositionally biased region" description="Low complexity" evidence="5">
    <location>
        <begin position="1309"/>
        <end position="1332"/>
    </location>
</feature>
<dbReference type="OrthoDB" id="248923at2759"/>
<keyword evidence="8" id="KW-1185">Reference proteome</keyword>
<dbReference type="Proteomes" id="UP000009168">
    <property type="component" value="Unassembled WGS sequence"/>
</dbReference>
<dbReference type="PANTHER" id="PTHR48012:SF2">
    <property type="entry name" value="STERILE20-LIKE KINASE, ISOFORM B"/>
    <property type="match status" value="1"/>
</dbReference>
<feature type="binding site" evidence="4">
    <location>
        <position position="57"/>
    </location>
    <ligand>
        <name>ATP</name>
        <dbReference type="ChEBI" id="CHEBI:30616"/>
    </ligand>
</feature>
<feature type="region of interest" description="Disordered" evidence="5">
    <location>
        <begin position="473"/>
        <end position="521"/>
    </location>
</feature>
<feature type="region of interest" description="Disordered" evidence="5">
    <location>
        <begin position="605"/>
        <end position="646"/>
    </location>
</feature>
<dbReference type="KEGG" id="tet:TTHERM_00580440"/>
<dbReference type="InterPro" id="IPR011009">
    <property type="entry name" value="Kinase-like_dom_sf"/>
</dbReference>
<evidence type="ECO:0000256" key="3">
    <source>
        <dbReference type="ARBA" id="ARBA00022840"/>
    </source>
</evidence>
<feature type="region of interest" description="Disordered" evidence="5">
    <location>
        <begin position="741"/>
        <end position="763"/>
    </location>
</feature>
<dbReference type="PROSITE" id="PS50011">
    <property type="entry name" value="PROTEIN_KINASE_DOM"/>
    <property type="match status" value="1"/>
</dbReference>
<feature type="domain" description="Protein kinase" evidence="6">
    <location>
        <begin position="28"/>
        <end position="277"/>
    </location>
</feature>